<feature type="compositionally biased region" description="Low complexity" evidence="6">
    <location>
        <begin position="102"/>
        <end position="115"/>
    </location>
</feature>
<evidence type="ECO:0000313" key="10">
    <source>
        <dbReference type="Proteomes" id="UP000053110"/>
    </source>
</evidence>
<evidence type="ECO:0000256" key="2">
    <source>
        <dbReference type="ARBA" id="ARBA00009368"/>
    </source>
</evidence>
<dbReference type="GO" id="GO:0005669">
    <property type="term" value="C:transcription factor TFIID complex"/>
    <property type="evidence" value="ECO:0007669"/>
    <property type="project" value="InterPro"/>
</dbReference>
<dbReference type="EMBL" id="KE374987">
    <property type="protein sequence ID" value="EPQ66778.1"/>
    <property type="molecule type" value="Genomic_DNA"/>
</dbReference>
<comment type="subcellular location">
    <subcellularLocation>
        <location evidence="1">Nucleus</location>
    </subcellularLocation>
</comment>
<dbReference type="Pfam" id="PF04658">
    <property type="entry name" value="TAFII55_N"/>
    <property type="match status" value="1"/>
</dbReference>
<feature type="domain" description="TAFII55 protein conserved region" evidence="7">
    <location>
        <begin position="150"/>
        <end position="308"/>
    </location>
</feature>
<keyword evidence="4" id="KW-0804">Transcription</keyword>
<feature type="compositionally biased region" description="Acidic residues" evidence="6">
    <location>
        <begin position="137"/>
        <end position="146"/>
    </location>
</feature>
<dbReference type="GO" id="GO:0016251">
    <property type="term" value="F:RNA polymerase II general transcription initiation factor activity"/>
    <property type="evidence" value="ECO:0007669"/>
    <property type="project" value="TreeGrafter"/>
</dbReference>
<evidence type="ECO:0000256" key="3">
    <source>
        <dbReference type="ARBA" id="ARBA00023015"/>
    </source>
</evidence>
<proteinExistence type="inferred from homology"/>
<dbReference type="SMART" id="SM01370">
    <property type="entry name" value="TAFII55_N"/>
    <property type="match status" value="1"/>
</dbReference>
<keyword evidence="5" id="KW-0539">Nucleus</keyword>
<keyword evidence="3" id="KW-0805">Transcription regulation</keyword>
<reference evidence="8" key="2">
    <citation type="submission" date="2013-01" db="EMBL/GenBank/DDBJ databases">
        <title>The wheat powdery mildew genome reveals unique evolution of an obligate biotroph.</title>
        <authorList>
            <person name="Oberhaensli S."/>
            <person name="Wicker T."/>
            <person name="Keller B."/>
        </authorList>
    </citation>
    <scope>NUCLEOTIDE SEQUENCE</scope>
    <source>
        <strain evidence="8">96224</strain>
    </source>
</reference>
<dbReference type="InterPro" id="IPR037817">
    <property type="entry name" value="TAF7"/>
</dbReference>
<dbReference type="GO" id="GO:0051123">
    <property type="term" value="P:RNA polymerase II preinitiation complex assembly"/>
    <property type="evidence" value="ECO:0007669"/>
    <property type="project" value="TreeGrafter"/>
</dbReference>
<sequence length="503" mass="55926">MSGISLKLKLNTGVGPASTSPNASQPLTANGPRIKIRSSLPPPPSSQPTAPDAKKTKSGRASKPSTKILDGRKRVKEDSFSEEELAGKVRAPPPKRVKIQVATTNTSTPTSAKTPITPALVFKQKGKPPRRNPGEGYDSEASDREEDPAIEEQFIIRILGSSENCEYLRQLIAEKKIGVARDINMKFLDPDGRRATLTIRDQMYAATMVDLPCILEAMKSWDKRGWWKSADIAQMLLVFAPIKTEAEALTIPLPTAVDPVTHQYPHGITPPMQYARKRRFRKRLHKTQIEAMEDAVERLLKEDERSIHTSYEIVDPEAEYRMASQAISPASSRAGEDFNDFACDEYAEGNMDESGYYDQVLANQPKPEVKEEEIDLDLEAELEAALDEDYDTVTPSNLVATPQANWDQTVEEEDSGDESLDGEEEEGLIRNTVKDVDEAEKKRQMQEAAVRDDITDLEDRIAANLAAQATQSNPILRRRLEEGARKLRAELESKKAAIVDGED</sequence>
<accession>A0A061HKZ8</accession>
<feature type="compositionally biased region" description="Polar residues" evidence="6">
    <location>
        <begin position="17"/>
        <end position="28"/>
    </location>
</feature>
<comment type="similarity">
    <text evidence="2">Belongs to the TAF7 family.</text>
</comment>
<dbReference type="OrthoDB" id="153872at2759"/>
<evidence type="ECO:0000256" key="1">
    <source>
        <dbReference type="ARBA" id="ARBA00004123"/>
    </source>
</evidence>
<dbReference type="CDD" id="cd08047">
    <property type="entry name" value="TAF7"/>
    <property type="match status" value="1"/>
</dbReference>
<dbReference type="EMBL" id="UIGY01000014">
    <property type="protein sequence ID" value="SUZ08226.1"/>
    <property type="molecule type" value="Genomic_DNA"/>
</dbReference>
<protein>
    <submittedName>
        <fullName evidence="9">Bgt-4006</fullName>
    </submittedName>
    <submittedName>
        <fullName evidence="8">TFIID subunit (67 kDa)</fullName>
    </submittedName>
</protein>
<evidence type="ECO:0000259" key="7">
    <source>
        <dbReference type="SMART" id="SM01370"/>
    </source>
</evidence>
<name>A0A061HKZ8_BLUGR</name>
<evidence type="ECO:0000256" key="5">
    <source>
        <dbReference type="ARBA" id="ARBA00023242"/>
    </source>
</evidence>
<dbReference type="PANTHER" id="PTHR12228">
    <property type="entry name" value="TRANSCRIPTION INITIATION FACTOR TFIID 55 KD SUBUNIT-RELATED"/>
    <property type="match status" value="1"/>
</dbReference>
<reference evidence="10" key="1">
    <citation type="journal article" date="2013" name="Nat. Genet.">
        <title>The wheat powdery mildew genome shows the unique evolution of an obligate biotroph.</title>
        <authorList>
            <person name="Wicker T."/>
            <person name="Oberhaensli S."/>
            <person name="Parlange F."/>
            <person name="Buchmann J.P."/>
            <person name="Shatalina M."/>
            <person name="Roffler S."/>
            <person name="Ben-David R."/>
            <person name="Dolezel J."/>
            <person name="Simkova H."/>
            <person name="Schulze-Lefert P."/>
            <person name="Spanu P.D."/>
            <person name="Bruggmann R."/>
            <person name="Amselem J."/>
            <person name="Quesneville H."/>
            <person name="Ver Loren van Themaat E."/>
            <person name="Paape T."/>
            <person name="Shimizu K.K."/>
            <person name="Keller B."/>
        </authorList>
    </citation>
    <scope>NUCLEOTIDE SEQUENCE [LARGE SCALE GENOMIC DNA]</scope>
    <source>
        <strain evidence="10">96224</strain>
    </source>
</reference>
<gene>
    <name evidence="8" type="ORF">BGT96224_4006</name>
    <name evidence="9" type="ORF">BGT96224V2_LOCUS1395</name>
</gene>
<evidence type="ECO:0000256" key="6">
    <source>
        <dbReference type="SAM" id="MobiDB-lite"/>
    </source>
</evidence>
<dbReference type="HOGENOM" id="CLU_016434_1_1_1"/>
<evidence type="ECO:0000313" key="9">
    <source>
        <dbReference type="EMBL" id="SUZ08226.1"/>
    </source>
</evidence>
<dbReference type="AlphaFoldDB" id="A0A061HKZ8"/>
<evidence type="ECO:0000313" key="8">
    <source>
        <dbReference type="EMBL" id="EPQ66778.1"/>
    </source>
</evidence>
<reference evidence="9" key="3">
    <citation type="submission" date="2018-07" db="EMBL/GenBank/DDBJ databases">
        <authorList>
            <person name="Quirk P.G."/>
            <person name="Krulwich T.A."/>
        </authorList>
    </citation>
    <scope>NUCLEOTIDE SEQUENCE</scope>
    <source>
        <strain evidence="9">96224</strain>
    </source>
</reference>
<dbReference type="PANTHER" id="PTHR12228:SF0">
    <property type="entry name" value="TATA-BOX BINDING PROTEIN ASSOCIATED FACTOR 7"/>
    <property type="match status" value="1"/>
</dbReference>
<dbReference type="Proteomes" id="UP000053110">
    <property type="component" value="Unassembled WGS sequence"/>
</dbReference>
<organism evidence="9">
    <name type="scientific">Blumeria graminis f. sp. tritici 96224</name>
    <dbReference type="NCBI Taxonomy" id="1268274"/>
    <lineage>
        <taxon>Eukaryota</taxon>
        <taxon>Fungi</taxon>
        <taxon>Dikarya</taxon>
        <taxon>Ascomycota</taxon>
        <taxon>Pezizomycotina</taxon>
        <taxon>Leotiomycetes</taxon>
        <taxon>Erysiphales</taxon>
        <taxon>Erysiphaceae</taxon>
        <taxon>Blumeria</taxon>
    </lineage>
</organism>
<dbReference type="InterPro" id="IPR006751">
    <property type="entry name" value="TAFII55_prot_cons_reg"/>
</dbReference>
<evidence type="ECO:0000256" key="4">
    <source>
        <dbReference type="ARBA" id="ARBA00023163"/>
    </source>
</evidence>
<feature type="region of interest" description="Disordered" evidence="6">
    <location>
        <begin position="1"/>
        <end position="146"/>
    </location>
</feature>
<feature type="compositionally biased region" description="Basic and acidic residues" evidence="6">
    <location>
        <begin position="69"/>
        <end position="79"/>
    </location>
</feature>